<dbReference type="Proteomes" id="UP000053144">
    <property type="component" value="Chromosome 11"/>
</dbReference>
<feature type="compositionally biased region" description="Basic and acidic residues" evidence="1">
    <location>
        <begin position="1"/>
        <end position="15"/>
    </location>
</feature>
<feature type="region of interest" description="Disordered" evidence="1">
    <location>
        <begin position="1"/>
        <end position="24"/>
    </location>
</feature>
<name>A0A0L9VTZ0_PHAAN</name>
<organism evidence="2 3">
    <name type="scientific">Phaseolus angularis</name>
    <name type="common">Azuki bean</name>
    <name type="synonym">Vigna angularis</name>
    <dbReference type="NCBI Taxonomy" id="3914"/>
    <lineage>
        <taxon>Eukaryota</taxon>
        <taxon>Viridiplantae</taxon>
        <taxon>Streptophyta</taxon>
        <taxon>Embryophyta</taxon>
        <taxon>Tracheophyta</taxon>
        <taxon>Spermatophyta</taxon>
        <taxon>Magnoliopsida</taxon>
        <taxon>eudicotyledons</taxon>
        <taxon>Gunneridae</taxon>
        <taxon>Pentapetalae</taxon>
        <taxon>rosids</taxon>
        <taxon>fabids</taxon>
        <taxon>Fabales</taxon>
        <taxon>Fabaceae</taxon>
        <taxon>Papilionoideae</taxon>
        <taxon>50 kb inversion clade</taxon>
        <taxon>NPAAA clade</taxon>
        <taxon>indigoferoid/millettioid clade</taxon>
        <taxon>Phaseoleae</taxon>
        <taxon>Vigna</taxon>
    </lineage>
</organism>
<protein>
    <submittedName>
        <fullName evidence="2">Uncharacterized protein</fullName>
    </submittedName>
</protein>
<gene>
    <name evidence="2" type="ORF">LR48_Vigan11g136100</name>
</gene>
<dbReference type="PROSITE" id="PS51257">
    <property type="entry name" value="PROKAR_LIPOPROTEIN"/>
    <property type="match status" value="1"/>
</dbReference>
<dbReference type="AlphaFoldDB" id="A0A0L9VTZ0"/>
<reference evidence="3" key="1">
    <citation type="journal article" date="2015" name="Proc. Natl. Acad. Sci. U.S.A.">
        <title>Genome sequencing of adzuki bean (Vigna angularis) provides insight into high starch and low fat accumulation and domestication.</title>
        <authorList>
            <person name="Yang K."/>
            <person name="Tian Z."/>
            <person name="Chen C."/>
            <person name="Luo L."/>
            <person name="Zhao B."/>
            <person name="Wang Z."/>
            <person name="Yu L."/>
            <person name="Li Y."/>
            <person name="Sun Y."/>
            <person name="Li W."/>
            <person name="Chen Y."/>
            <person name="Li Y."/>
            <person name="Zhang Y."/>
            <person name="Ai D."/>
            <person name="Zhao J."/>
            <person name="Shang C."/>
            <person name="Ma Y."/>
            <person name="Wu B."/>
            <person name="Wang M."/>
            <person name="Gao L."/>
            <person name="Sun D."/>
            <person name="Zhang P."/>
            <person name="Guo F."/>
            <person name="Wang W."/>
            <person name="Li Y."/>
            <person name="Wang J."/>
            <person name="Varshney R.K."/>
            <person name="Wang J."/>
            <person name="Ling H.Q."/>
            <person name="Wan P."/>
        </authorList>
    </citation>
    <scope>NUCLEOTIDE SEQUENCE</scope>
    <source>
        <strain evidence="3">cv. Jingnong 6</strain>
    </source>
</reference>
<dbReference type="EMBL" id="CM003381">
    <property type="protein sequence ID" value="KOM58327.1"/>
    <property type="molecule type" value="Genomic_DNA"/>
</dbReference>
<sequence>METRELDTGKEKEEAEASSQTVGPSPNCLSVFSCWVCSTPPSPFFFKQVVSYQVVAAVVPTPSCWTVKVASAAVRDSTPCTPTLLFNIIAHAF</sequence>
<evidence type="ECO:0000313" key="2">
    <source>
        <dbReference type="EMBL" id="KOM58327.1"/>
    </source>
</evidence>
<evidence type="ECO:0000313" key="3">
    <source>
        <dbReference type="Proteomes" id="UP000053144"/>
    </source>
</evidence>
<proteinExistence type="predicted"/>
<dbReference type="Gramene" id="KOM58327">
    <property type="protein sequence ID" value="KOM58327"/>
    <property type="gene ID" value="LR48_Vigan11g136100"/>
</dbReference>
<accession>A0A0L9VTZ0</accession>
<evidence type="ECO:0000256" key="1">
    <source>
        <dbReference type="SAM" id="MobiDB-lite"/>
    </source>
</evidence>